<dbReference type="OMA" id="WIAMAFY"/>
<sequence>MDTNEREYDFPFNYLYKVLVFFLTKVIKISTLLVLVSNIAWIAMAFYCLKKYNERHRNDLMQFAYVTFVISAMNSAMNITELFYENVMTSMRSLLELLLAALAFPCLTTAVWLNFDVAQKEVAWLHTVIGLIPTYIFLFQHYTRQDLIDFTVVMNMVSLIGVGFLYQDLFAMAASVLFFLCYCGFFFRSELVYEPGLKQIFNYCMAAFTFCGYKAVT</sequence>
<keyword evidence="1" id="KW-0812">Transmembrane</keyword>
<reference evidence="2 3" key="2">
    <citation type="journal article" date="2010" name="Nucleic Acids Res.">
        <title>BeetleBase in 2010: revisions to provide comprehensive genomic information for Tribolium castaneum.</title>
        <authorList>
            <person name="Kim H.S."/>
            <person name="Murphy T."/>
            <person name="Xia J."/>
            <person name="Caragea D."/>
            <person name="Park Y."/>
            <person name="Beeman R.W."/>
            <person name="Lorenzen M.D."/>
            <person name="Butcher S."/>
            <person name="Manak J.R."/>
            <person name="Brown S.J."/>
        </authorList>
    </citation>
    <scope>NUCLEOTIDE SEQUENCE [LARGE SCALE GENOMIC DNA]</scope>
    <source>
        <strain evidence="2 3">Georgia GA2</strain>
    </source>
</reference>
<evidence type="ECO:0000313" key="2">
    <source>
        <dbReference type="EMBL" id="KYB27627.1"/>
    </source>
</evidence>
<dbReference type="KEGG" id="tca:103312987"/>
<keyword evidence="1" id="KW-1133">Transmembrane helix</keyword>
<accession>A0A139WIM7</accession>
<proteinExistence type="predicted"/>
<organism evidence="2 3">
    <name type="scientific">Tribolium castaneum</name>
    <name type="common">Red flour beetle</name>
    <dbReference type="NCBI Taxonomy" id="7070"/>
    <lineage>
        <taxon>Eukaryota</taxon>
        <taxon>Metazoa</taxon>
        <taxon>Ecdysozoa</taxon>
        <taxon>Arthropoda</taxon>
        <taxon>Hexapoda</taxon>
        <taxon>Insecta</taxon>
        <taxon>Pterygota</taxon>
        <taxon>Neoptera</taxon>
        <taxon>Endopterygota</taxon>
        <taxon>Coleoptera</taxon>
        <taxon>Polyphaga</taxon>
        <taxon>Cucujiformia</taxon>
        <taxon>Tenebrionidae</taxon>
        <taxon>Tenebrionidae incertae sedis</taxon>
        <taxon>Tribolium</taxon>
    </lineage>
</organism>
<keyword evidence="3" id="KW-1185">Reference proteome</keyword>
<gene>
    <name evidence="2" type="primary">AUGUSTUS-3.0.2_33071</name>
    <name evidence="2" type="ORF">TcasGA2_TC033071</name>
</gene>
<name>A0A139WIM7_TRICA</name>
<protein>
    <submittedName>
        <fullName evidence="2">Uncharacterized protein</fullName>
    </submittedName>
</protein>
<dbReference type="EMBL" id="KQ971342">
    <property type="protein sequence ID" value="KYB27627.1"/>
    <property type="molecule type" value="Genomic_DNA"/>
</dbReference>
<dbReference type="OrthoDB" id="6693678at2759"/>
<feature type="transmembrane region" description="Helical" evidence="1">
    <location>
        <begin position="20"/>
        <end position="48"/>
    </location>
</feature>
<feature type="transmembrane region" description="Helical" evidence="1">
    <location>
        <begin position="60"/>
        <end position="77"/>
    </location>
</feature>
<reference evidence="2 3" key="1">
    <citation type="journal article" date="2008" name="Nature">
        <title>The genome of the model beetle and pest Tribolium castaneum.</title>
        <authorList>
            <consortium name="Tribolium Genome Sequencing Consortium"/>
            <person name="Richards S."/>
            <person name="Gibbs R.A."/>
            <person name="Weinstock G.M."/>
            <person name="Brown S.J."/>
            <person name="Denell R."/>
            <person name="Beeman R.W."/>
            <person name="Gibbs R."/>
            <person name="Beeman R.W."/>
            <person name="Brown S.J."/>
            <person name="Bucher G."/>
            <person name="Friedrich M."/>
            <person name="Grimmelikhuijzen C.J."/>
            <person name="Klingler M."/>
            <person name="Lorenzen M."/>
            <person name="Richards S."/>
            <person name="Roth S."/>
            <person name="Schroder R."/>
            <person name="Tautz D."/>
            <person name="Zdobnov E.M."/>
            <person name="Muzny D."/>
            <person name="Gibbs R.A."/>
            <person name="Weinstock G.M."/>
            <person name="Attaway T."/>
            <person name="Bell S."/>
            <person name="Buhay C.J."/>
            <person name="Chandrabose M.N."/>
            <person name="Chavez D."/>
            <person name="Clerk-Blankenburg K.P."/>
            <person name="Cree A."/>
            <person name="Dao M."/>
            <person name="Davis C."/>
            <person name="Chacko J."/>
            <person name="Dinh H."/>
            <person name="Dugan-Rocha S."/>
            <person name="Fowler G."/>
            <person name="Garner T.T."/>
            <person name="Garnes J."/>
            <person name="Gnirke A."/>
            <person name="Hawes A."/>
            <person name="Hernandez J."/>
            <person name="Hines S."/>
            <person name="Holder M."/>
            <person name="Hume J."/>
            <person name="Jhangiani S.N."/>
            <person name="Joshi V."/>
            <person name="Khan Z.M."/>
            <person name="Jackson L."/>
            <person name="Kovar C."/>
            <person name="Kowis A."/>
            <person name="Lee S."/>
            <person name="Lewis L.R."/>
            <person name="Margolis J."/>
            <person name="Morgan M."/>
            <person name="Nazareth L.V."/>
            <person name="Nguyen N."/>
            <person name="Okwuonu G."/>
            <person name="Parker D."/>
            <person name="Richards S."/>
            <person name="Ruiz S.J."/>
            <person name="Santibanez J."/>
            <person name="Savard J."/>
            <person name="Scherer S.E."/>
            <person name="Schneider B."/>
            <person name="Sodergren E."/>
            <person name="Tautz D."/>
            <person name="Vattahil S."/>
            <person name="Villasana D."/>
            <person name="White C.S."/>
            <person name="Wright R."/>
            <person name="Park Y."/>
            <person name="Beeman R.W."/>
            <person name="Lord J."/>
            <person name="Oppert B."/>
            <person name="Lorenzen M."/>
            <person name="Brown S."/>
            <person name="Wang L."/>
            <person name="Savard J."/>
            <person name="Tautz D."/>
            <person name="Richards S."/>
            <person name="Weinstock G."/>
            <person name="Gibbs R.A."/>
            <person name="Liu Y."/>
            <person name="Worley K."/>
            <person name="Weinstock G."/>
            <person name="Elsik C.G."/>
            <person name="Reese J.T."/>
            <person name="Elhaik E."/>
            <person name="Landan G."/>
            <person name="Graur D."/>
            <person name="Arensburger P."/>
            <person name="Atkinson P."/>
            <person name="Beeman R.W."/>
            <person name="Beidler J."/>
            <person name="Brown S.J."/>
            <person name="Demuth J.P."/>
            <person name="Drury D.W."/>
            <person name="Du Y.Z."/>
            <person name="Fujiwara H."/>
            <person name="Lorenzen M."/>
            <person name="Maselli V."/>
            <person name="Osanai M."/>
            <person name="Park Y."/>
            <person name="Robertson H.M."/>
            <person name="Tu Z."/>
            <person name="Wang J.J."/>
            <person name="Wang S."/>
            <person name="Richards S."/>
            <person name="Song H."/>
            <person name="Zhang L."/>
            <person name="Sodergren E."/>
            <person name="Werner D."/>
            <person name="Stanke M."/>
            <person name="Morgenstern B."/>
            <person name="Solovyev V."/>
            <person name="Kosarev P."/>
            <person name="Brown G."/>
            <person name="Chen H.C."/>
            <person name="Ermolaeva O."/>
            <person name="Hlavina W."/>
            <person name="Kapustin Y."/>
            <person name="Kiryutin B."/>
            <person name="Kitts P."/>
            <person name="Maglott D."/>
            <person name="Pruitt K."/>
            <person name="Sapojnikov V."/>
            <person name="Souvorov A."/>
            <person name="Mackey A.J."/>
            <person name="Waterhouse R.M."/>
            <person name="Wyder S."/>
            <person name="Zdobnov E.M."/>
            <person name="Zdobnov E.M."/>
            <person name="Wyder S."/>
            <person name="Kriventseva E.V."/>
            <person name="Kadowaki T."/>
            <person name="Bork P."/>
            <person name="Aranda M."/>
            <person name="Bao R."/>
            <person name="Beermann A."/>
            <person name="Berns N."/>
            <person name="Bolognesi R."/>
            <person name="Bonneton F."/>
            <person name="Bopp D."/>
            <person name="Brown S.J."/>
            <person name="Bucher G."/>
            <person name="Butts T."/>
            <person name="Chaumot A."/>
            <person name="Denell R.E."/>
            <person name="Ferrier D.E."/>
            <person name="Friedrich M."/>
            <person name="Gordon C.M."/>
            <person name="Jindra M."/>
            <person name="Klingler M."/>
            <person name="Lan Q."/>
            <person name="Lattorff H.M."/>
            <person name="Laudet V."/>
            <person name="von Levetsow C."/>
            <person name="Liu Z."/>
            <person name="Lutz R."/>
            <person name="Lynch J.A."/>
            <person name="da Fonseca R.N."/>
            <person name="Posnien N."/>
            <person name="Reuter R."/>
            <person name="Roth S."/>
            <person name="Savard J."/>
            <person name="Schinko J.B."/>
            <person name="Schmitt C."/>
            <person name="Schoppmeier M."/>
            <person name="Schroder R."/>
            <person name="Shippy T.D."/>
            <person name="Simonnet F."/>
            <person name="Marques-Souza H."/>
            <person name="Tautz D."/>
            <person name="Tomoyasu Y."/>
            <person name="Trauner J."/>
            <person name="Van der Zee M."/>
            <person name="Vervoort M."/>
            <person name="Wittkopp N."/>
            <person name="Wimmer E.A."/>
            <person name="Yang X."/>
            <person name="Jones A.K."/>
            <person name="Sattelle D.B."/>
            <person name="Ebert P.R."/>
            <person name="Nelson D."/>
            <person name="Scott J.G."/>
            <person name="Beeman R.W."/>
            <person name="Muthukrishnan S."/>
            <person name="Kramer K.J."/>
            <person name="Arakane Y."/>
            <person name="Beeman R.W."/>
            <person name="Zhu Q."/>
            <person name="Hogenkamp D."/>
            <person name="Dixit R."/>
            <person name="Oppert B."/>
            <person name="Jiang H."/>
            <person name="Zou Z."/>
            <person name="Marshall J."/>
            <person name="Elpidina E."/>
            <person name="Vinokurov K."/>
            <person name="Oppert C."/>
            <person name="Zou Z."/>
            <person name="Evans J."/>
            <person name="Lu Z."/>
            <person name="Zhao P."/>
            <person name="Sumathipala N."/>
            <person name="Altincicek B."/>
            <person name="Vilcinskas A."/>
            <person name="Williams M."/>
            <person name="Hultmark D."/>
            <person name="Hetru C."/>
            <person name="Jiang H."/>
            <person name="Grimmelikhuijzen C.J."/>
            <person name="Hauser F."/>
            <person name="Cazzamali G."/>
            <person name="Williamson M."/>
            <person name="Park Y."/>
            <person name="Li B."/>
            <person name="Tanaka Y."/>
            <person name="Predel R."/>
            <person name="Neupert S."/>
            <person name="Schachtner J."/>
            <person name="Verleyen P."/>
            <person name="Raible F."/>
            <person name="Bork P."/>
            <person name="Friedrich M."/>
            <person name="Walden K.K."/>
            <person name="Robertson H.M."/>
            <person name="Angeli S."/>
            <person name="Foret S."/>
            <person name="Bucher G."/>
            <person name="Schuetz S."/>
            <person name="Maleszka R."/>
            <person name="Wimmer E.A."/>
            <person name="Beeman R.W."/>
            <person name="Lorenzen M."/>
            <person name="Tomoyasu Y."/>
            <person name="Miller S.C."/>
            <person name="Grossmann D."/>
            <person name="Bucher G."/>
        </authorList>
    </citation>
    <scope>NUCLEOTIDE SEQUENCE [LARGE SCALE GENOMIC DNA]</scope>
    <source>
        <strain evidence="2 3">Georgia GA2</strain>
    </source>
</reference>
<dbReference type="AlphaFoldDB" id="A0A139WIM7"/>
<dbReference type="InParanoid" id="A0A139WIM7"/>
<evidence type="ECO:0000256" key="1">
    <source>
        <dbReference type="SAM" id="Phobius"/>
    </source>
</evidence>
<feature type="transmembrane region" description="Helical" evidence="1">
    <location>
        <begin position="97"/>
        <end position="115"/>
    </location>
</feature>
<feature type="transmembrane region" description="Helical" evidence="1">
    <location>
        <begin position="122"/>
        <end position="141"/>
    </location>
</feature>
<feature type="transmembrane region" description="Helical" evidence="1">
    <location>
        <begin position="170"/>
        <end position="188"/>
    </location>
</feature>
<dbReference type="Proteomes" id="UP000007266">
    <property type="component" value="Linkage group 5"/>
</dbReference>
<evidence type="ECO:0000313" key="3">
    <source>
        <dbReference type="Proteomes" id="UP000007266"/>
    </source>
</evidence>
<keyword evidence="1" id="KW-0472">Membrane</keyword>